<accession>A0AAD5KPH9</accession>
<feature type="signal peptide" evidence="1">
    <location>
        <begin position="1"/>
        <end position="20"/>
    </location>
</feature>
<feature type="domain" description="LysM" evidence="2">
    <location>
        <begin position="41"/>
        <end position="89"/>
    </location>
</feature>
<feature type="chain" id="PRO_5041897774" description="LysM domain-containing protein" evidence="1">
    <location>
        <begin position="21"/>
        <end position="113"/>
    </location>
</feature>
<gene>
    <name evidence="3" type="ORF">GHT06_016510</name>
</gene>
<evidence type="ECO:0000313" key="3">
    <source>
        <dbReference type="EMBL" id="KAI9556719.1"/>
    </source>
</evidence>
<dbReference type="InterPro" id="IPR036779">
    <property type="entry name" value="LysM_dom_sf"/>
</dbReference>
<sequence>MKAMFMCFALIFALLDTSTAVPFAGKSIRTRRDAPPHGCESWWKIRRGSTCWETARICGIDLNTLYRYNGVLEGGRACNNLQIGNFLCCDYGTRNTNSDYGYSSYGSVYGDRW</sequence>
<dbReference type="InterPro" id="IPR018392">
    <property type="entry name" value="LysM"/>
</dbReference>
<comment type="caution">
    <text evidence="3">The sequence shown here is derived from an EMBL/GenBank/DDBJ whole genome shotgun (WGS) entry which is preliminary data.</text>
</comment>
<evidence type="ECO:0000256" key="1">
    <source>
        <dbReference type="SAM" id="SignalP"/>
    </source>
</evidence>
<evidence type="ECO:0000313" key="4">
    <source>
        <dbReference type="Proteomes" id="UP000820818"/>
    </source>
</evidence>
<protein>
    <recommendedName>
        <fullName evidence="2">LysM domain-containing protein</fullName>
    </recommendedName>
</protein>
<organism evidence="3 4">
    <name type="scientific">Daphnia sinensis</name>
    <dbReference type="NCBI Taxonomy" id="1820382"/>
    <lineage>
        <taxon>Eukaryota</taxon>
        <taxon>Metazoa</taxon>
        <taxon>Ecdysozoa</taxon>
        <taxon>Arthropoda</taxon>
        <taxon>Crustacea</taxon>
        <taxon>Branchiopoda</taxon>
        <taxon>Diplostraca</taxon>
        <taxon>Cladocera</taxon>
        <taxon>Anomopoda</taxon>
        <taxon>Daphniidae</taxon>
        <taxon>Daphnia</taxon>
        <taxon>Daphnia similis group</taxon>
    </lineage>
</organism>
<keyword evidence="1" id="KW-0732">Signal</keyword>
<dbReference type="SUPFAM" id="SSF54106">
    <property type="entry name" value="LysM domain"/>
    <property type="match status" value="1"/>
</dbReference>
<dbReference type="Gene3D" id="3.10.350.10">
    <property type="entry name" value="LysM domain"/>
    <property type="match status" value="1"/>
</dbReference>
<name>A0AAD5KPH9_9CRUS</name>
<proteinExistence type="predicted"/>
<dbReference type="Proteomes" id="UP000820818">
    <property type="component" value="Linkage Group LG6"/>
</dbReference>
<dbReference type="AlphaFoldDB" id="A0AAD5KPH9"/>
<evidence type="ECO:0000259" key="2">
    <source>
        <dbReference type="PROSITE" id="PS51782"/>
    </source>
</evidence>
<dbReference type="EMBL" id="WJBH02000006">
    <property type="protein sequence ID" value="KAI9556719.1"/>
    <property type="molecule type" value="Genomic_DNA"/>
</dbReference>
<keyword evidence="4" id="KW-1185">Reference proteome</keyword>
<dbReference type="PROSITE" id="PS51782">
    <property type="entry name" value="LYSM"/>
    <property type="match status" value="1"/>
</dbReference>
<reference evidence="3 4" key="1">
    <citation type="submission" date="2022-05" db="EMBL/GenBank/DDBJ databases">
        <title>A multi-omics perspective on studying reproductive biology in Daphnia sinensis.</title>
        <authorList>
            <person name="Jia J."/>
        </authorList>
    </citation>
    <scope>NUCLEOTIDE SEQUENCE [LARGE SCALE GENOMIC DNA]</scope>
    <source>
        <strain evidence="3 4">WSL</strain>
    </source>
</reference>